<evidence type="ECO:0000313" key="4">
    <source>
        <dbReference type="Proteomes" id="UP000019760"/>
    </source>
</evidence>
<keyword evidence="4" id="KW-1185">Reference proteome</keyword>
<name>A0A023D0V2_ACIMT</name>
<evidence type="ECO:0000256" key="1">
    <source>
        <dbReference type="SAM" id="MobiDB-lite"/>
    </source>
</evidence>
<keyword evidence="2" id="KW-0472">Membrane</keyword>
<dbReference type="EMBL" id="BAND01000005">
    <property type="protein sequence ID" value="GAJ27679.1"/>
    <property type="molecule type" value="Genomic_DNA"/>
</dbReference>
<dbReference type="AlphaFoldDB" id="A0A023D0V2"/>
<proteinExistence type="predicted"/>
<comment type="caution">
    <text evidence="3">The sequence shown here is derived from an EMBL/GenBank/DDBJ whole genome shotgun (WGS) entry which is preliminary data.</text>
</comment>
<dbReference type="OrthoDB" id="7261578at2"/>
<dbReference type="RefSeq" id="WP_042055315.1">
    <property type="nucleotide sequence ID" value="NZ_BAND01000005.1"/>
</dbReference>
<evidence type="ECO:0000313" key="3">
    <source>
        <dbReference type="EMBL" id="GAJ27679.1"/>
    </source>
</evidence>
<evidence type="ECO:0000256" key="2">
    <source>
        <dbReference type="SAM" id="Phobius"/>
    </source>
</evidence>
<gene>
    <name evidence="3" type="ORF">Amme_005_067</name>
</gene>
<protein>
    <submittedName>
        <fullName evidence="3">Uncharacterized protein</fullName>
    </submittedName>
</protein>
<sequence>MTAFSRLWRRAPLWRWSLYGAVFFLGLGLLYPTPYLLHRFPFLTKIPGSAAHRGQTNDQPGAPSAPDAGQAPPGSTPAPPSGPDRVGAPDINTTFSGGIPFGGHTLPLPAGMWHPVLTGQVGPGGAVLFTILARTDRGIVTGVIIARISSRPQPGQSADGVENSCHDDRNFASRVLSEGHNGLLECWAVARSVGSSSDLVNAAFQRLHTLGFPIPPLFVATTWVRAQAMKDGSGVNLAAVDTLLAPVKPASIQLLAPLPYWDKASLAKAPDAERFVQATTHWMANWVGVLREGLVDGLPGNTAPADVSRDPAAPPF</sequence>
<feature type="transmembrane region" description="Helical" evidence="2">
    <location>
        <begin position="16"/>
        <end position="37"/>
    </location>
</feature>
<dbReference type="Proteomes" id="UP000019760">
    <property type="component" value="Unassembled WGS sequence"/>
</dbReference>
<reference evidence="3 4" key="2">
    <citation type="journal article" date="2014" name="FEMS Microbiol. Lett.">
        <title>Draft genomic DNA sequence of the facultatively methylotrophic bacterium Acidomonas methanolica type strain MB58.</title>
        <authorList>
            <person name="Higashiura N."/>
            <person name="Hadano H."/>
            <person name="Hirakawa H."/>
            <person name="Matsutani M."/>
            <person name="Takabe S."/>
            <person name="Matsushita K."/>
            <person name="Azuma Y."/>
        </authorList>
    </citation>
    <scope>NUCLEOTIDE SEQUENCE [LARGE SCALE GENOMIC DNA]</scope>
    <source>
        <strain evidence="3 4">MB58</strain>
    </source>
</reference>
<accession>A0A023D0V2</accession>
<feature type="region of interest" description="Disordered" evidence="1">
    <location>
        <begin position="50"/>
        <end position="93"/>
    </location>
</feature>
<keyword evidence="2" id="KW-1133">Transmembrane helix</keyword>
<reference evidence="4" key="1">
    <citation type="journal article" date="2014" name="FEMS Microbiol. Lett.">
        <title>Draft Genomic DNA Sequence of the Facultatively Methylotrophic Bacterium Acidomonas methanolica type strain MB58.</title>
        <authorList>
            <person name="Higashiura N."/>
            <person name="Hadano H."/>
            <person name="Hirakawa H."/>
            <person name="Matsutani M."/>
            <person name="Takabe S."/>
            <person name="Matsushita K."/>
            <person name="Azuma Y."/>
        </authorList>
    </citation>
    <scope>NUCLEOTIDE SEQUENCE [LARGE SCALE GENOMIC DNA]</scope>
    <source>
        <strain evidence="4">MB58</strain>
    </source>
</reference>
<organism evidence="3 4">
    <name type="scientific">Acidomonas methanolica NBRC 104435</name>
    <dbReference type="NCBI Taxonomy" id="1231351"/>
    <lineage>
        <taxon>Bacteria</taxon>
        <taxon>Pseudomonadati</taxon>
        <taxon>Pseudomonadota</taxon>
        <taxon>Alphaproteobacteria</taxon>
        <taxon>Acetobacterales</taxon>
        <taxon>Acetobacteraceae</taxon>
        <taxon>Acidomonas</taxon>
    </lineage>
</organism>
<keyword evidence="2" id="KW-0812">Transmembrane</keyword>